<keyword evidence="1" id="KW-0472">Membrane</keyword>
<protein>
    <submittedName>
        <fullName evidence="2">Uncharacterized protein</fullName>
    </submittedName>
</protein>
<gene>
    <name evidence="2" type="ORF">Q31a_59440</name>
</gene>
<name>A0A518GG28_9BACT</name>
<dbReference type="AlphaFoldDB" id="A0A518GG28"/>
<dbReference type="KEGG" id="ahel:Q31a_59440"/>
<keyword evidence="1" id="KW-0812">Transmembrane</keyword>
<keyword evidence="3" id="KW-1185">Reference proteome</keyword>
<dbReference type="OrthoDB" id="270597at2"/>
<feature type="transmembrane region" description="Helical" evidence="1">
    <location>
        <begin position="21"/>
        <end position="43"/>
    </location>
</feature>
<reference evidence="2 3" key="1">
    <citation type="submission" date="2019-02" db="EMBL/GenBank/DDBJ databases">
        <title>Deep-cultivation of Planctomycetes and their phenomic and genomic characterization uncovers novel biology.</title>
        <authorList>
            <person name="Wiegand S."/>
            <person name="Jogler M."/>
            <person name="Boedeker C."/>
            <person name="Pinto D."/>
            <person name="Vollmers J."/>
            <person name="Rivas-Marin E."/>
            <person name="Kohn T."/>
            <person name="Peeters S.H."/>
            <person name="Heuer A."/>
            <person name="Rast P."/>
            <person name="Oberbeckmann S."/>
            <person name="Bunk B."/>
            <person name="Jeske O."/>
            <person name="Meyerdierks A."/>
            <person name="Storesund J.E."/>
            <person name="Kallscheuer N."/>
            <person name="Luecker S."/>
            <person name="Lage O.M."/>
            <person name="Pohl T."/>
            <person name="Merkel B.J."/>
            <person name="Hornburger P."/>
            <person name="Mueller R.-W."/>
            <person name="Bruemmer F."/>
            <person name="Labrenz M."/>
            <person name="Spormann A.M."/>
            <person name="Op den Camp H."/>
            <person name="Overmann J."/>
            <person name="Amann R."/>
            <person name="Jetten M.S.M."/>
            <person name="Mascher T."/>
            <person name="Medema M.H."/>
            <person name="Devos D.P."/>
            <person name="Kaster A.-K."/>
            <person name="Ovreas L."/>
            <person name="Rohde M."/>
            <person name="Galperin M.Y."/>
            <person name="Jogler C."/>
        </authorList>
    </citation>
    <scope>NUCLEOTIDE SEQUENCE [LARGE SCALE GENOMIC DNA]</scope>
    <source>
        <strain evidence="2 3">Q31a</strain>
    </source>
</reference>
<sequence>MALRERFWIDSSVQGVLVGRIVLYWFVAVLYLLLSCVCSQYYANPTWSFSEHTTSLIDQVWPWVPSVVLFLPLVACDLIRVSNLFVGPIYRLRLHLGKLLKTPDCRPLTFRDDDYWQDLIEPVNALQLEIMKLHLRVAELDEELRMKPVQEIVPDPLLTDPLEPALASSSAE</sequence>
<evidence type="ECO:0000313" key="2">
    <source>
        <dbReference type="EMBL" id="QDV27555.1"/>
    </source>
</evidence>
<feature type="transmembrane region" description="Helical" evidence="1">
    <location>
        <begin position="63"/>
        <end position="86"/>
    </location>
</feature>
<organism evidence="2 3">
    <name type="scientific">Aureliella helgolandensis</name>
    <dbReference type="NCBI Taxonomy" id="2527968"/>
    <lineage>
        <taxon>Bacteria</taxon>
        <taxon>Pseudomonadati</taxon>
        <taxon>Planctomycetota</taxon>
        <taxon>Planctomycetia</taxon>
        <taxon>Pirellulales</taxon>
        <taxon>Pirellulaceae</taxon>
        <taxon>Aureliella</taxon>
    </lineage>
</organism>
<accession>A0A518GG28</accession>
<keyword evidence="1" id="KW-1133">Transmembrane helix</keyword>
<evidence type="ECO:0000313" key="3">
    <source>
        <dbReference type="Proteomes" id="UP000318017"/>
    </source>
</evidence>
<dbReference type="RefSeq" id="WP_145085120.1">
    <property type="nucleotide sequence ID" value="NZ_CP036298.1"/>
</dbReference>
<dbReference type="Proteomes" id="UP000318017">
    <property type="component" value="Chromosome"/>
</dbReference>
<evidence type="ECO:0000256" key="1">
    <source>
        <dbReference type="SAM" id="Phobius"/>
    </source>
</evidence>
<proteinExistence type="predicted"/>
<dbReference type="EMBL" id="CP036298">
    <property type="protein sequence ID" value="QDV27555.1"/>
    <property type="molecule type" value="Genomic_DNA"/>
</dbReference>